<dbReference type="AlphaFoldDB" id="A0A1S2CUP7"/>
<sequence length="161" mass="17218">MLLNLLRSPLSWLLLALAIACTVAMAGWGWAATSAATAKGKVTTLQSDLKAADDKAKEAARREQGKDSTINTLKTELDTQATAAAKLQGQLDQLAQSAATRADTIKRLKRENAELRMWADRPLPDPVIRLLQRPAITGAADYQAYLSGPDPLPATGGQPNQ</sequence>
<dbReference type="Proteomes" id="UP000179934">
    <property type="component" value="Unassembled WGS sequence"/>
</dbReference>
<dbReference type="EMBL" id="MKFU01000014">
    <property type="protein sequence ID" value="OHY92462.1"/>
    <property type="molecule type" value="Genomic_DNA"/>
</dbReference>
<evidence type="ECO:0000313" key="3">
    <source>
        <dbReference type="Proteomes" id="UP000179934"/>
    </source>
</evidence>
<feature type="signal peptide" evidence="1">
    <location>
        <begin position="1"/>
        <end position="26"/>
    </location>
</feature>
<reference evidence="2 3" key="1">
    <citation type="submission" date="2016-09" db="EMBL/GenBank/DDBJ databases">
        <title>Draft Genome Sequence of Aeromonas sobria Strain 08005, Isolated from Sick Rana catesbeiana.</title>
        <authorList>
            <person name="Yang Q."/>
        </authorList>
    </citation>
    <scope>NUCLEOTIDE SEQUENCE [LARGE SCALE GENOMIC DNA]</scope>
    <source>
        <strain evidence="2 3">08005</strain>
    </source>
</reference>
<organism evidence="2 3">
    <name type="scientific">Aeromonas sobria</name>
    <dbReference type="NCBI Taxonomy" id="646"/>
    <lineage>
        <taxon>Bacteria</taxon>
        <taxon>Pseudomonadati</taxon>
        <taxon>Pseudomonadota</taxon>
        <taxon>Gammaproteobacteria</taxon>
        <taxon>Aeromonadales</taxon>
        <taxon>Aeromonadaceae</taxon>
        <taxon>Aeromonas</taxon>
    </lineage>
</organism>
<proteinExistence type="predicted"/>
<dbReference type="RefSeq" id="WP_042023257.1">
    <property type="nucleotide sequence ID" value="NZ_CDBW01000041.1"/>
</dbReference>
<dbReference type="GeneID" id="58923832"/>
<dbReference type="NCBIfam" id="TIGR03495">
    <property type="entry name" value="phage_LysB"/>
    <property type="match status" value="1"/>
</dbReference>
<evidence type="ECO:0000313" key="2">
    <source>
        <dbReference type="EMBL" id="OHY92462.1"/>
    </source>
</evidence>
<dbReference type="InterPro" id="IPR020000">
    <property type="entry name" value="Phage_P2_LysB"/>
</dbReference>
<protein>
    <submittedName>
        <fullName evidence="2">Phage lysis regulatory protein LysB</fullName>
    </submittedName>
</protein>
<dbReference type="OrthoDB" id="8658549at2"/>
<keyword evidence="1" id="KW-0732">Signal</keyword>
<evidence type="ECO:0000256" key="1">
    <source>
        <dbReference type="SAM" id="SignalP"/>
    </source>
</evidence>
<feature type="chain" id="PRO_5010383268" evidence="1">
    <location>
        <begin position="27"/>
        <end position="161"/>
    </location>
</feature>
<dbReference type="STRING" id="646.BJD16_13335"/>
<accession>A0A1S2CUP7</accession>
<comment type="caution">
    <text evidence="2">The sequence shown here is derived from an EMBL/GenBank/DDBJ whole genome shotgun (WGS) entry which is preliminary data.</text>
</comment>
<gene>
    <name evidence="2" type="ORF">BJD16_13335</name>
</gene>
<name>A0A1S2CUP7_AERSO</name>
<dbReference type="PROSITE" id="PS51257">
    <property type="entry name" value="PROKAR_LIPOPROTEIN"/>
    <property type="match status" value="1"/>
</dbReference>